<dbReference type="InterPro" id="IPR051609">
    <property type="entry name" value="NmrA/Isoflavone_reductase-like"/>
</dbReference>
<dbReference type="InterPro" id="IPR008030">
    <property type="entry name" value="NmrA-like"/>
</dbReference>
<dbReference type="AlphaFoldDB" id="A0AAV9HYH1"/>
<keyword evidence="6" id="KW-1185">Reference proteome</keyword>
<dbReference type="SUPFAM" id="SSF51735">
    <property type="entry name" value="NAD(P)-binding Rossmann-fold domains"/>
    <property type="match status" value="1"/>
</dbReference>
<dbReference type="InterPro" id="IPR036291">
    <property type="entry name" value="NAD(P)-bd_dom_sf"/>
</dbReference>
<dbReference type="Gene3D" id="3.40.50.720">
    <property type="entry name" value="NAD(P)-binding Rossmann-like Domain"/>
    <property type="match status" value="1"/>
</dbReference>
<evidence type="ECO:0000256" key="1">
    <source>
        <dbReference type="ARBA" id="ARBA00005725"/>
    </source>
</evidence>
<comment type="caution">
    <text evidence="5">The sequence shown here is derived from an EMBL/GenBank/DDBJ whole genome shotgun (WGS) entry which is preliminary data.</text>
</comment>
<evidence type="ECO:0000313" key="6">
    <source>
        <dbReference type="Proteomes" id="UP001321749"/>
    </source>
</evidence>
<dbReference type="Pfam" id="PF05368">
    <property type="entry name" value="NmrA"/>
    <property type="match status" value="1"/>
</dbReference>
<feature type="domain" description="NmrA-like" evidence="4">
    <location>
        <begin position="4"/>
        <end position="306"/>
    </location>
</feature>
<accession>A0AAV9HYH1</accession>
<evidence type="ECO:0000259" key="4">
    <source>
        <dbReference type="Pfam" id="PF05368"/>
    </source>
</evidence>
<evidence type="ECO:0000256" key="3">
    <source>
        <dbReference type="ARBA" id="ARBA00023002"/>
    </source>
</evidence>
<evidence type="ECO:0000256" key="2">
    <source>
        <dbReference type="ARBA" id="ARBA00022857"/>
    </source>
</evidence>
<reference evidence="5" key="2">
    <citation type="submission" date="2023-06" db="EMBL/GenBank/DDBJ databases">
        <authorList>
            <consortium name="Lawrence Berkeley National Laboratory"/>
            <person name="Mondo S.J."/>
            <person name="Hensen N."/>
            <person name="Bonometti L."/>
            <person name="Westerberg I."/>
            <person name="Brannstrom I.O."/>
            <person name="Guillou S."/>
            <person name="Cros-Aarteil S."/>
            <person name="Calhoun S."/>
            <person name="Haridas S."/>
            <person name="Kuo A."/>
            <person name="Pangilinan J."/>
            <person name="Riley R."/>
            <person name="Labutti K."/>
            <person name="Andreopoulos B."/>
            <person name="Lipzen A."/>
            <person name="Chen C."/>
            <person name="Yanf M."/>
            <person name="Daum C."/>
            <person name="Ng V."/>
            <person name="Clum A."/>
            <person name="Steindorff A."/>
            <person name="Ohm R."/>
            <person name="Martin F."/>
            <person name="Silar P."/>
            <person name="Natvig D."/>
            <person name="Lalanne C."/>
            <person name="Gautier V."/>
            <person name="Ament-Velasquez S.L."/>
            <person name="Kruys A."/>
            <person name="Hutchinson M.I."/>
            <person name="Powell A.J."/>
            <person name="Barry K."/>
            <person name="Miller A.N."/>
            <person name="Grigoriev I.V."/>
            <person name="Debuchy R."/>
            <person name="Gladieux P."/>
            <person name="Thoren M.H."/>
            <person name="Johannesson H."/>
        </authorList>
    </citation>
    <scope>NUCLEOTIDE SEQUENCE</scope>
    <source>
        <strain evidence="5">PSN324</strain>
    </source>
</reference>
<name>A0AAV9HYH1_9PEZI</name>
<dbReference type="PANTHER" id="PTHR47706">
    <property type="entry name" value="NMRA-LIKE FAMILY PROTEIN"/>
    <property type="match status" value="1"/>
</dbReference>
<reference evidence="5" key="1">
    <citation type="journal article" date="2023" name="Mol. Phylogenet. Evol.">
        <title>Genome-scale phylogeny and comparative genomics of the fungal order Sordariales.</title>
        <authorList>
            <person name="Hensen N."/>
            <person name="Bonometti L."/>
            <person name="Westerberg I."/>
            <person name="Brannstrom I.O."/>
            <person name="Guillou S."/>
            <person name="Cros-Aarteil S."/>
            <person name="Calhoun S."/>
            <person name="Haridas S."/>
            <person name="Kuo A."/>
            <person name="Mondo S."/>
            <person name="Pangilinan J."/>
            <person name="Riley R."/>
            <person name="LaButti K."/>
            <person name="Andreopoulos B."/>
            <person name="Lipzen A."/>
            <person name="Chen C."/>
            <person name="Yan M."/>
            <person name="Daum C."/>
            <person name="Ng V."/>
            <person name="Clum A."/>
            <person name="Steindorff A."/>
            <person name="Ohm R.A."/>
            <person name="Martin F."/>
            <person name="Silar P."/>
            <person name="Natvig D.O."/>
            <person name="Lalanne C."/>
            <person name="Gautier V."/>
            <person name="Ament-Velasquez S.L."/>
            <person name="Kruys A."/>
            <person name="Hutchinson M.I."/>
            <person name="Powell A.J."/>
            <person name="Barry K."/>
            <person name="Miller A.N."/>
            <person name="Grigoriev I.V."/>
            <person name="Debuchy R."/>
            <person name="Gladieux P."/>
            <person name="Hiltunen Thoren M."/>
            <person name="Johannesson H."/>
        </authorList>
    </citation>
    <scope>NUCLEOTIDE SEQUENCE</scope>
    <source>
        <strain evidence="5">PSN324</strain>
    </source>
</reference>
<dbReference type="EMBL" id="MU864945">
    <property type="protein sequence ID" value="KAK4464791.1"/>
    <property type="molecule type" value="Genomic_DNA"/>
</dbReference>
<dbReference type="PANTHER" id="PTHR47706:SF4">
    <property type="entry name" value="NMRA-LIKE DOMAIN-CONTAINING PROTEIN"/>
    <property type="match status" value="1"/>
</dbReference>
<dbReference type="Proteomes" id="UP001321749">
    <property type="component" value="Unassembled WGS sequence"/>
</dbReference>
<evidence type="ECO:0000313" key="5">
    <source>
        <dbReference type="EMBL" id="KAK4464791.1"/>
    </source>
</evidence>
<keyword evidence="2" id="KW-0521">NADP</keyword>
<protein>
    <recommendedName>
        <fullName evidence="4">NmrA-like domain-containing protein</fullName>
    </recommendedName>
</protein>
<gene>
    <name evidence="5" type="ORF">QBC42DRAFT_336758</name>
</gene>
<proteinExistence type="inferred from homology"/>
<keyword evidence="3" id="KW-0560">Oxidoreductase</keyword>
<dbReference type="GO" id="GO:0016491">
    <property type="term" value="F:oxidoreductase activity"/>
    <property type="evidence" value="ECO:0007669"/>
    <property type="project" value="UniProtKB-KW"/>
</dbReference>
<sequence length="345" mass="37796">MVNVAIAGGTGELAREVIDALVASPIKHSILILTRSPPTPTTNPHNLPFQQVNYSDLATLTRILANAEIHTVLSFIQPLHDPDNVSQKTLIDACIQAGVTRFAPSEYGGITSPGPDASSSSSSSSSLLPGWSQKHLVATYLSAAAADSTLQHTIFRPSLLLNYLASPRRTSPRRTSPHLTPLQTPFVCLRSRRAVRIEDRDPYVTFTSVRDLARVVARAVSQPGAWPAVSGIRGERVRLSELIAICERVRECKFNVETVKVEDLERGILTSSWGLEISHPSVSSEHAEAVKAMLKQVTIGILLESVKGSWDVSDEWNRILEPEGFKFTGIEEFLKSVSWDEETKV</sequence>
<comment type="similarity">
    <text evidence="1">Belongs to the NmrA-type oxidoreductase family. Isoflavone reductase subfamily.</text>
</comment>
<organism evidence="5 6">
    <name type="scientific">Cladorrhinum samala</name>
    <dbReference type="NCBI Taxonomy" id="585594"/>
    <lineage>
        <taxon>Eukaryota</taxon>
        <taxon>Fungi</taxon>
        <taxon>Dikarya</taxon>
        <taxon>Ascomycota</taxon>
        <taxon>Pezizomycotina</taxon>
        <taxon>Sordariomycetes</taxon>
        <taxon>Sordariomycetidae</taxon>
        <taxon>Sordariales</taxon>
        <taxon>Podosporaceae</taxon>
        <taxon>Cladorrhinum</taxon>
    </lineage>
</organism>